<feature type="domain" description="DUF5107" evidence="2">
    <location>
        <begin position="57"/>
        <end position="335"/>
    </location>
</feature>
<dbReference type="Pfam" id="PF17128">
    <property type="entry name" value="DUF5107"/>
    <property type="match status" value="1"/>
</dbReference>
<name>A0A2W4CLE5_9HYPH</name>
<organism evidence="3 4">
    <name type="scientific">Rhizobium tubonense</name>
    <dbReference type="NCBI Taxonomy" id="484088"/>
    <lineage>
        <taxon>Bacteria</taxon>
        <taxon>Pseudomonadati</taxon>
        <taxon>Pseudomonadota</taxon>
        <taxon>Alphaproteobacteria</taxon>
        <taxon>Hyphomicrobiales</taxon>
        <taxon>Rhizobiaceae</taxon>
        <taxon>Rhizobium/Agrobacterium group</taxon>
        <taxon>Rhizobium</taxon>
    </lineage>
</organism>
<dbReference type="EMBL" id="PCDP01000040">
    <property type="protein sequence ID" value="PZM11265.1"/>
    <property type="molecule type" value="Genomic_DNA"/>
</dbReference>
<sequence length="673" mass="75268">MTVIEMASLKLPSSRLGEPDKLPTFHWQQPIPVNSTPENRGLSDEESAHGFQWGDSSILPYRVLNDYDRSQRPGTLEAIRIENDHLRLSVLPKHGGRVFEFYDKRLERDLVFRNPVFQPANLAALGAWFSGGIEWNGLIPGHTPFSCAPVFAERLETERGPILRLFEFDRVIEAAWQIDLFLPPDGDQVYVHGRIVNPDSHEKLAYWWTNVAVPMSSGLRVLSPADYSIEHVLPGNELARFDFPHGHGFDGSYPENWQNATSVFFRKPQADRRWIAALDASGVGLAQTSTRELRGRKFFYFGEASGGQHWMDFLSLDGEGRYLEIQSGITPTQNQRFVLPASGIVEFTECFASLVGDAHDVHQADYASACAATARLVERRFDEADFADVDAFLRKVASTPGKRLQSGSAWGMRHERLTGKAIAKGLNFDVEAPVSPWDELASGSGSSQKSLEAIPDDFVVSPRWCAALCESAESQGQTWLHSLVLGIAALDDDRYEEARALFSQSIAIKPTWLGERNLALLADDQIAEEHYRRAWALPGAPPSLAVEIVEFLQRLERFNALNAFIRTLPAPVLTQERIEIARAILALRQSDFDTLQTILERQFATIREGETTLDELWQGLQIGLAMERLERELSGEEAAAVLRSNPLPKHLDFRMLAASQPASSNKDQNDNHG</sequence>
<protein>
    <recommendedName>
        <fullName evidence="2">DUF5107 domain-containing protein</fullName>
    </recommendedName>
</protein>
<dbReference type="OrthoDB" id="174931at2"/>
<evidence type="ECO:0000313" key="3">
    <source>
        <dbReference type="EMBL" id="PZM11265.1"/>
    </source>
</evidence>
<reference evidence="3 4" key="1">
    <citation type="journal article" date="2018" name="Sci. Rep.">
        <title>Rhizobium tumorigenes sp. nov., a novel plant tumorigenic bacterium isolated from cane gall tumors on thornless blackberry.</title>
        <authorList>
            <person name="Kuzmanovi N."/>
            <person name="Smalla K."/>
            <person name="Gronow S."/>
            <person name="PuBawska J."/>
        </authorList>
    </citation>
    <scope>NUCLEOTIDE SEQUENCE [LARGE SCALE GENOMIC DNA]</scope>
    <source>
        <strain evidence="3 4">CCBAU 85046</strain>
    </source>
</reference>
<dbReference type="Proteomes" id="UP000248925">
    <property type="component" value="Unassembled WGS sequence"/>
</dbReference>
<evidence type="ECO:0000256" key="1">
    <source>
        <dbReference type="SAM" id="MobiDB-lite"/>
    </source>
</evidence>
<proteinExistence type="predicted"/>
<dbReference type="InterPro" id="IPR033396">
    <property type="entry name" value="DUF5107"/>
</dbReference>
<gene>
    <name evidence="3" type="ORF">CPY51_21140</name>
</gene>
<evidence type="ECO:0000313" key="4">
    <source>
        <dbReference type="Proteomes" id="UP000248925"/>
    </source>
</evidence>
<keyword evidence="4" id="KW-1185">Reference proteome</keyword>
<dbReference type="RefSeq" id="WP_111162202.1">
    <property type="nucleotide sequence ID" value="NZ_PCDP01000040.1"/>
</dbReference>
<dbReference type="AlphaFoldDB" id="A0A2W4CLE5"/>
<feature type="region of interest" description="Disordered" evidence="1">
    <location>
        <begin position="26"/>
        <end position="49"/>
    </location>
</feature>
<comment type="caution">
    <text evidence="3">The sequence shown here is derived from an EMBL/GenBank/DDBJ whole genome shotgun (WGS) entry which is preliminary data.</text>
</comment>
<accession>A0A2W4CLE5</accession>
<evidence type="ECO:0000259" key="2">
    <source>
        <dbReference type="Pfam" id="PF17128"/>
    </source>
</evidence>